<keyword evidence="4" id="KW-0560">Oxidoreductase</keyword>
<dbReference type="PRINTS" id="PR00411">
    <property type="entry name" value="PNDRDTASEI"/>
</dbReference>
<dbReference type="PANTHER" id="PTHR43400:SF10">
    <property type="entry name" value="3-OXOSTEROID 1-DEHYDROGENASE"/>
    <property type="match status" value="1"/>
</dbReference>
<sequence>MIAAEDTDVLVIGSGAGGLSAAVAAAHGGCRVVVVETSSTIGGASAWSGGWMWVPGNPVARRAGIAEDAVAPRAYLRAVLGNRYDAPRVEALLRGGPAMVSFFEQHTRLRFEGGNTIPDIYGDLPGASRGGRSIIAERIDMRGEDDMLRRLRPPMRETSLWGLPIQAGADLAAFLSATRRPASMLHVARRLGRHAADQALRRRARVLVNGAALVARLALSARDAGVMIRTDTSALRLSFDGRRVTGAIVETPLGMCEIKARRGVVLATGGISNDQQRRARLFPHSGDGSAHWSLPPADVAGDGARLAEAVGAVFDESPAAAGAWCPVSLVPHADGTTGYFPHIIDRGKPGIIAVLRNGRRFVNEANGYHDYVAALLASTPPGERPESWLIAGAKSINRYGLGFVRPWPFPRAHWIRRGYLVRGRTLDELAAQCGINAAALRETAARFDAAAHRGEDPAFGRGASRYNRHQGDPAVRPNPTLAPLGSGPFYAIKVVPGSFGSFAGISVDPVARALNATGLPIAGLHVVGADAVSALGGHYPAGGINLGPAMTFGFLAGRTLAGLDDLAQEDFGWN</sequence>
<evidence type="ECO:0000256" key="2">
    <source>
        <dbReference type="ARBA" id="ARBA00022630"/>
    </source>
</evidence>
<gene>
    <name evidence="6" type="ORF">M9980_11105</name>
</gene>
<evidence type="ECO:0000313" key="6">
    <source>
        <dbReference type="EMBL" id="URW75101.1"/>
    </source>
</evidence>
<dbReference type="InterPro" id="IPR003953">
    <property type="entry name" value="FAD-dep_OxRdtase_2_FAD-bd"/>
</dbReference>
<keyword evidence="3" id="KW-0274">FAD</keyword>
<dbReference type="SUPFAM" id="SSF56425">
    <property type="entry name" value="Succinate dehydrogenase/fumarate reductase flavoprotein, catalytic domain"/>
    <property type="match status" value="1"/>
</dbReference>
<evidence type="ECO:0000313" key="7">
    <source>
        <dbReference type="Proteomes" id="UP001055580"/>
    </source>
</evidence>
<accession>A0ABY4TRS9</accession>
<dbReference type="InterPro" id="IPR036188">
    <property type="entry name" value="FAD/NAD-bd_sf"/>
</dbReference>
<dbReference type="Gene3D" id="3.50.50.60">
    <property type="entry name" value="FAD/NAD(P)-binding domain"/>
    <property type="match status" value="2"/>
</dbReference>
<keyword evidence="7" id="KW-1185">Reference proteome</keyword>
<proteinExistence type="predicted"/>
<feature type="domain" description="FAD-dependent oxidoreductase 2 FAD-binding" evidence="5">
    <location>
        <begin position="8"/>
        <end position="546"/>
    </location>
</feature>
<keyword evidence="2" id="KW-0285">Flavoprotein</keyword>
<dbReference type="InterPro" id="IPR050315">
    <property type="entry name" value="FAD-oxidoreductase_2"/>
</dbReference>
<dbReference type="RefSeq" id="WP_250750706.1">
    <property type="nucleotide sequence ID" value="NZ_CP098401.1"/>
</dbReference>
<dbReference type="NCBIfam" id="NF004789">
    <property type="entry name" value="PRK06134.1"/>
    <property type="match status" value="1"/>
</dbReference>
<evidence type="ECO:0000259" key="5">
    <source>
        <dbReference type="Pfam" id="PF00890"/>
    </source>
</evidence>
<dbReference type="Proteomes" id="UP001055580">
    <property type="component" value="Chromosome"/>
</dbReference>
<dbReference type="InterPro" id="IPR027477">
    <property type="entry name" value="Succ_DH/fumarate_Rdtase_cat_sf"/>
</dbReference>
<evidence type="ECO:0000256" key="3">
    <source>
        <dbReference type="ARBA" id="ARBA00022827"/>
    </source>
</evidence>
<evidence type="ECO:0000256" key="4">
    <source>
        <dbReference type="ARBA" id="ARBA00023002"/>
    </source>
</evidence>
<dbReference type="EMBL" id="CP098401">
    <property type="protein sequence ID" value="URW75101.1"/>
    <property type="molecule type" value="Genomic_DNA"/>
</dbReference>
<name>A0ABY4TRS9_9SPHN</name>
<reference evidence="6" key="1">
    <citation type="submission" date="2022-05" db="EMBL/GenBank/DDBJ databases">
        <title>Sphingomonas sp. strain RMG20 Genome sequencing and assembly.</title>
        <authorList>
            <person name="Kim I."/>
        </authorList>
    </citation>
    <scope>NUCLEOTIDE SEQUENCE</scope>
    <source>
        <strain evidence="6">RMG20</strain>
    </source>
</reference>
<organism evidence="6 7">
    <name type="scientific">Sphingomonas donggukensis</name>
    <dbReference type="NCBI Taxonomy" id="2949093"/>
    <lineage>
        <taxon>Bacteria</taxon>
        <taxon>Pseudomonadati</taxon>
        <taxon>Pseudomonadota</taxon>
        <taxon>Alphaproteobacteria</taxon>
        <taxon>Sphingomonadales</taxon>
        <taxon>Sphingomonadaceae</taxon>
        <taxon>Sphingomonas</taxon>
    </lineage>
</organism>
<dbReference type="PANTHER" id="PTHR43400">
    <property type="entry name" value="FUMARATE REDUCTASE"/>
    <property type="match status" value="1"/>
</dbReference>
<dbReference type="Pfam" id="PF00890">
    <property type="entry name" value="FAD_binding_2"/>
    <property type="match status" value="1"/>
</dbReference>
<evidence type="ECO:0000256" key="1">
    <source>
        <dbReference type="ARBA" id="ARBA00001974"/>
    </source>
</evidence>
<comment type="cofactor">
    <cofactor evidence="1">
        <name>FAD</name>
        <dbReference type="ChEBI" id="CHEBI:57692"/>
    </cofactor>
</comment>
<dbReference type="SUPFAM" id="SSF51905">
    <property type="entry name" value="FAD/NAD(P)-binding domain"/>
    <property type="match status" value="1"/>
</dbReference>
<protein>
    <submittedName>
        <fullName evidence="6">FAD-dependent oxidoreductase</fullName>
    </submittedName>
</protein>